<sequence>MTTTEITAAYFTKETRDPNDFFVGPFSIPAEPAASHVRVEVHAAALNPVDWKRAAGVVKEFFPINPPDLIGYDVAGVVTKVGSNVTQFKPGDKVYGLLNYNNAVGSVATHADVAEHDLALKPQQLSFAEAAAIPLAGLTALQALEKAGLGEGKNVFINAGAGGVGSFALQLAHLHFKANKIATTVSTSK</sequence>
<organism evidence="1 2">
    <name type="scientific">Spiromyces aspiralis</name>
    <dbReference type="NCBI Taxonomy" id="68401"/>
    <lineage>
        <taxon>Eukaryota</taxon>
        <taxon>Fungi</taxon>
        <taxon>Fungi incertae sedis</taxon>
        <taxon>Zoopagomycota</taxon>
        <taxon>Kickxellomycotina</taxon>
        <taxon>Kickxellomycetes</taxon>
        <taxon>Kickxellales</taxon>
        <taxon>Kickxellaceae</taxon>
        <taxon>Spiromyces</taxon>
    </lineage>
</organism>
<name>A0ACC1HTR9_9FUNG</name>
<evidence type="ECO:0000313" key="2">
    <source>
        <dbReference type="Proteomes" id="UP001145114"/>
    </source>
</evidence>
<reference evidence="1" key="1">
    <citation type="submission" date="2022-06" db="EMBL/GenBank/DDBJ databases">
        <title>Phylogenomic reconstructions and comparative analyses of Kickxellomycotina fungi.</title>
        <authorList>
            <person name="Reynolds N.K."/>
            <person name="Stajich J.E."/>
            <person name="Barry K."/>
            <person name="Grigoriev I.V."/>
            <person name="Crous P."/>
            <person name="Smith M.E."/>
        </authorList>
    </citation>
    <scope>NUCLEOTIDE SEQUENCE</scope>
    <source>
        <strain evidence="1">RSA 2271</strain>
    </source>
</reference>
<dbReference type="EMBL" id="JAMZIH010000890">
    <property type="protein sequence ID" value="KAJ1678745.1"/>
    <property type="molecule type" value="Genomic_DNA"/>
</dbReference>
<dbReference type="Proteomes" id="UP001145114">
    <property type="component" value="Unassembled WGS sequence"/>
</dbReference>
<feature type="non-terminal residue" evidence="1">
    <location>
        <position position="189"/>
    </location>
</feature>
<gene>
    <name evidence="1" type="ORF">EV182_003433</name>
</gene>
<keyword evidence="2" id="KW-1185">Reference proteome</keyword>
<comment type="caution">
    <text evidence="1">The sequence shown here is derived from an EMBL/GenBank/DDBJ whole genome shotgun (WGS) entry which is preliminary data.</text>
</comment>
<protein>
    <submittedName>
        <fullName evidence="1">Uncharacterized protein</fullName>
    </submittedName>
</protein>
<accession>A0ACC1HTR9</accession>
<evidence type="ECO:0000313" key="1">
    <source>
        <dbReference type="EMBL" id="KAJ1678745.1"/>
    </source>
</evidence>
<proteinExistence type="predicted"/>